<dbReference type="EMBL" id="FNAJ01000007">
    <property type="protein sequence ID" value="SDE46216.1"/>
    <property type="molecule type" value="Genomic_DNA"/>
</dbReference>
<evidence type="ECO:0000256" key="1">
    <source>
        <dbReference type="SAM" id="MobiDB-lite"/>
    </source>
</evidence>
<dbReference type="InterPro" id="IPR008972">
    <property type="entry name" value="Cupredoxin"/>
</dbReference>
<reference evidence="4 7" key="2">
    <citation type="submission" date="2019-07" db="EMBL/GenBank/DDBJ databases">
        <title>Whole genome shotgun sequence of Myxococcus virescens NBRC 100334.</title>
        <authorList>
            <person name="Hosoyama A."/>
            <person name="Uohara A."/>
            <person name="Ohji S."/>
            <person name="Ichikawa N."/>
        </authorList>
    </citation>
    <scope>NUCLEOTIDE SEQUENCE [LARGE SCALE GENOMIC DNA]</scope>
    <source>
        <strain evidence="4 7">NBRC 100334</strain>
    </source>
</reference>
<organism evidence="4 7">
    <name type="scientific">Myxococcus virescens</name>
    <dbReference type="NCBI Taxonomy" id="83456"/>
    <lineage>
        <taxon>Bacteria</taxon>
        <taxon>Pseudomonadati</taxon>
        <taxon>Myxococcota</taxon>
        <taxon>Myxococcia</taxon>
        <taxon>Myxococcales</taxon>
        <taxon>Cystobacterineae</taxon>
        <taxon>Myxococcaceae</taxon>
        <taxon>Myxococcus</taxon>
    </lineage>
</organism>
<gene>
    <name evidence="4" type="ORF">MVI01_06350</name>
    <name evidence="5" type="ORF">SAMN04488504_107115</name>
</gene>
<feature type="region of interest" description="Disordered" evidence="1">
    <location>
        <begin position="23"/>
        <end position="67"/>
    </location>
</feature>
<dbReference type="EMBL" id="BJVY01000002">
    <property type="protein sequence ID" value="GEL68851.1"/>
    <property type="molecule type" value="Genomic_DNA"/>
</dbReference>
<comment type="caution">
    <text evidence="4">The sequence shown here is derived from an EMBL/GenBank/DDBJ whole genome shotgun (WGS) entry which is preliminary data.</text>
</comment>
<evidence type="ECO:0000313" key="4">
    <source>
        <dbReference type="EMBL" id="GEL68851.1"/>
    </source>
</evidence>
<sequence>MKKSLMGLLAALPLIAAAPAVASDEHAKQSEHAGHGEHSAHGGAAKKAAAPAQKPASAPATRNGVQTVDLTVTSKGFEPSDVKVKAGQPVRLVVTRKTAKTCATEIVMADLGINKPLPMDTPVTVEFTPSKSGTLRYACAMDHISGLVTIQ</sequence>
<feature type="chain" id="PRO_5022772563" evidence="2">
    <location>
        <begin position="23"/>
        <end position="151"/>
    </location>
</feature>
<evidence type="ECO:0000313" key="5">
    <source>
        <dbReference type="EMBL" id="SDE46216.1"/>
    </source>
</evidence>
<reference evidence="5 6" key="1">
    <citation type="submission" date="2016-10" db="EMBL/GenBank/DDBJ databases">
        <authorList>
            <person name="Varghese N."/>
            <person name="Submissions S."/>
        </authorList>
    </citation>
    <scope>NUCLEOTIDE SEQUENCE [LARGE SCALE GENOMIC DNA]</scope>
    <source>
        <strain evidence="5 6">DSM 2260</strain>
    </source>
</reference>
<evidence type="ECO:0000256" key="2">
    <source>
        <dbReference type="SAM" id="SignalP"/>
    </source>
</evidence>
<dbReference type="Pfam" id="PF13473">
    <property type="entry name" value="Cupredoxin_1"/>
    <property type="match status" value="1"/>
</dbReference>
<evidence type="ECO:0000313" key="7">
    <source>
        <dbReference type="Proteomes" id="UP000321224"/>
    </source>
</evidence>
<feature type="compositionally biased region" description="Low complexity" evidence="1">
    <location>
        <begin position="41"/>
        <end position="60"/>
    </location>
</feature>
<feature type="domain" description="EfeO-type cupredoxin-like" evidence="3">
    <location>
        <begin position="58"/>
        <end position="147"/>
    </location>
</feature>
<dbReference type="RefSeq" id="WP_090491356.1">
    <property type="nucleotide sequence ID" value="NZ_BJVY01000002.1"/>
</dbReference>
<feature type="compositionally biased region" description="Basic and acidic residues" evidence="1">
    <location>
        <begin position="23"/>
        <end position="40"/>
    </location>
</feature>
<protein>
    <submittedName>
        <fullName evidence="5">Cupredoxin-like domain-containing protein</fullName>
    </submittedName>
</protein>
<accession>A0A511H5Q1</accession>
<dbReference type="Gene3D" id="2.60.40.420">
    <property type="entry name" value="Cupredoxins - blue copper proteins"/>
    <property type="match status" value="1"/>
</dbReference>
<dbReference type="Proteomes" id="UP000198717">
    <property type="component" value="Unassembled WGS sequence"/>
</dbReference>
<evidence type="ECO:0000259" key="3">
    <source>
        <dbReference type="Pfam" id="PF13473"/>
    </source>
</evidence>
<dbReference type="InterPro" id="IPR028096">
    <property type="entry name" value="EfeO_Cupredoxin"/>
</dbReference>
<evidence type="ECO:0000313" key="6">
    <source>
        <dbReference type="Proteomes" id="UP000198717"/>
    </source>
</evidence>
<keyword evidence="2" id="KW-0732">Signal</keyword>
<keyword evidence="6" id="KW-1185">Reference proteome</keyword>
<name>A0A511H5Q1_9BACT</name>
<dbReference type="Proteomes" id="UP000321224">
    <property type="component" value="Unassembled WGS sequence"/>
</dbReference>
<feature type="signal peptide" evidence="2">
    <location>
        <begin position="1"/>
        <end position="22"/>
    </location>
</feature>
<dbReference type="AlphaFoldDB" id="A0A511H5Q1"/>
<dbReference type="SUPFAM" id="SSF49503">
    <property type="entry name" value="Cupredoxins"/>
    <property type="match status" value="1"/>
</dbReference>
<proteinExistence type="predicted"/>